<evidence type="ECO:0000313" key="8">
    <source>
        <dbReference type="EMBL" id="WPD19163.1"/>
    </source>
</evidence>
<keyword evidence="5 7" id="KW-0472">Membrane</keyword>
<feature type="region of interest" description="Disordered" evidence="6">
    <location>
        <begin position="312"/>
        <end position="350"/>
    </location>
</feature>
<evidence type="ECO:0000256" key="5">
    <source>
        <dbReference type="ARBA" id="ARBA00023136"/>
    </source>
</evidence>
<evidence type="ECO:0000256" key="6">
    <source>
        <dbReference type="SAM" id="MobiDB-lite"/>
    </source>
</evidence>
<dbReference type="PANTHER" id="PTHR10010:SF46">
    <property type="entry name" value="SODIUM-DEPENDENT PHOSPHATE TRANSPORT PROTEIN 2B"/>
    <property type="match status" value="1"/>
</dbReference>
<sequence>MTAVAGVPVFPVAANLAGLAAGLALTTWGLRRAAGDRLHQAVERLQDAGPYHGLVAGLVLTAIVQSSSTFGLLLLAAASAGWVRRPAARAALVGANLGTTLTAHLTAAPNLGLAAILATGGLALAAIAWHRPRLRAAGLAALGFAAALTALDGLAGALEPLAAGSAATHPWAEWMRRPWAGFTAGLVLSAAALSSSAVLAVVQRAVAAGFLRPGEALPVVYGANVGTTSDVLLAGLLLRGAAWELALFHLVMNAATAVVAAPLGPVLAAVAGALATDPARQVAWAHTLFNALGAVLVWPWVVGRPRDPFPPSVVGSVAKGGGDARMAARPEPPVGEGTRRGRRGPSDPRP</sequence>
<evidence type="ECO:0000256" key="7">
    <source>
        <dbReference type="SAM" id="Phobius"/>
    </source>
</evidence>
<keyword evidence="4 7" id="KW-1133">Transmembrane helix</keyword>
<feature type="transmembrane region" description="Helical" evidence="7">
    <location>
        <begin position="214"/>
        <end position="238"/>
    </location>
</feature>
<dbReference type="EMBL" id="CP132508">
    <property type="protein sequence ID" value="WPD19163.1"/>
    <property type="molecule type" value="Genomic_DNA"/>
</dbReference>
<evidence type="ECO:0000256" key="1">
    <source>
        <dbReference type="ARBA" id="ARBA00004651"/>
    </source>
</evidence>
<feature type="transmembrane region" description="Helical" evidence="7">
    <location>
        <begin position="111"/>
        <end position="129"/>
    </location>
</feature>
<name>A0ABZ0QQ61_9FIRM</name>
<reference evidence="8 9" key="1">
    <citation type="submission" date="2023-08" db="EMBL/GenBank/DDBJ databases">
        <title>Genome sequence of Thermaerobacter compostii strain Ins1, a spore-forming filamentous bacterium isolated from a deep geothermal reservoir.</title>
        <authorList>
            <person name="Bregnard D."/>
            <person name="Gonzalez D."/>
            <person name="Junier P."/>
        </authorList>
    </citation>
    <scope>NUCLEOTIDE SEQUENCE [LARGE SCALE GENOMIC DNA]</scope>
    <source>
        <strain evidence="8 9">Ins1</strain>
    </source>
</reference>
<dbReference type="InterPro" id="IPR003841">
    <property type="entry name" value="Na/Pi_transpt"/>
</dbReference>
<feature type="transmembrane region" description="Helical" evidence="7">
    <location>
        <begin position="136"/>
        <end position="158"/>
    </location>
</feature>
<feature type="transmembrane region" description="Helical" evidence="7">
    <location>
        <begin position="250"/>
        <end position="275"/>
    </location>
</feature>
<evidence type="ECO:0000256" key="4">
    <source>
        <dbReference type="ARBA" id="ARBA00022989"/>
    </source>
</evidence>
<accession>A0ABZ0QQ61</accession>
<dbReference type="Pfam" id="PF02690">
    <property type="entry name" value="Na_Pi_cotrans"/>
    <property type="match status" value="2"/>
</dbReference>
<proteinExistence type="predicted"/>
<feature type="transmembrane region" description="Helical" evidence="7">
    <location>
        <begin position="12"/>
        <end position="30"/>
    </location>
</feature>
<evidence type="ECO:0000313" key="9">
    <source>
        <dbReference type="Proteomes" id="UP001304683"/>
    </source>
</evidence>
<organism evidence="8 9">
    <name type="scientific">Thermaerobacter composti</name>
    <dbReference type="NCBI Taxonomy" id="554949"/>
    <lineage>
        <taxon>Bacteria</taxon>
        <taxon>Bacillati</taxon>
        <taxon>Bacillota</taxon>
        <taxon>Clostridia</taxon>
        <taxon>Eubacteriales</taxon>
        <taxon>Clostridiales Family XVII. Incertae Sedis</taxon>
        <taxon>Thermaerobacter</taxon>
    </lineage>
</organism>
<comment type="subcellular location">
    <subcellularLocation>
        <location evidence="1">Cell membrane</location>
        <topology evidence="1">Multi-pass membrane protein</topology>
    </subcellularLocation>
</comment>
<evidence type="ECO:0000256" key="3">
    <source>
        <dbReference type="ARBA" id="ARBA00022692"/>
    </source>
</evidence>
<feature type="transmembrane region" description="Helical" evidence="7">
    <location>
        <begin position="178"/>
        <end position="202"/>
    </location>
</feature>
<protein>
    <submittedName>
        <fullName evidence="8">Na/Pi symporter</fullName>
    </submittedName>
</protein>
<keyword evidence="9" id="KW-1185">Reference proteome</keyword>
<keyword evidence="2" id="KW-1003">Cell membrane</keyword>
<gene>
    <name evidence="8" type="ORF">Q5761_00335</name>
</gene>
<keyword evidence="3 7" id="KW-0812">Transmembrane</keyword>
<dbReference type="PANTHER" id="PTHR10010">
    <property type="entry name" value="SOLUTE CARRIER FAMILY 34 SODIUM PHOSPHATE , MEMBER 2-RELATED"/>
    <property type="match status" value="1"/>
</dbReference>
<feature type="transmembrane region" description="Helical" evidence="7">
    <location>
        <begin position="282"/>
        <end position="301"/>
    </location>
</feature>
<dbReference type="NCBIfam" id="NF037997">
    <property type="entry name" value="Na_Pi_symport"/>
    <property type="match status" value="1"/>
</dbReference>
<dbReference type="RefSeq" id="WP_318750765.1">
    <property type="nucleotide sequence ID" value="NZ_CP132508.1"/>
</dbReference>
<dbReference type="Proteomes" id="UP001304683">
    <property type="component" value="Chromosome"/>
</dbReference>
<feature type="transmembrane region" description="Helical" evidence="7">
    <location>
        <begin position="51"/>
        <end position="76"/>
    </location>
</feature>
<evidence type="ECO:0000256" key="2">
    <source>
        <dbReference type="ARBA" id="ARBA00022475"/>
    </source>
</evidence>